<evidence type="ECO:0000313" key="2">
    <source>
        <dbReference type="EMBL" id="VFQ76318.1"/>
    </source>
</evidence>
<proteinExistence type="predicted"/>
<protein>
    <submittedName>
        <fullName evidence="2">Uncharacterized protein</fullName>
    </submittedName>
</protein>
<feature type="compositionally biased region" description="Polar residues" evidence="1">
    <location>
        <begin position="1"/>
        <end position="10"/>
    </location>
</feature>
<dbReference type="PANTHER" id="PTHR37261">
    <property type="entry name" value="40S RIBOSOMAL PROTEIN S27"/>
    <property type="match status" value="1"/>
</dbReference>
<feature type="region of interest" description="Disordered" evidence="1">
    <location>
        <begin position="1"/>
        <end position="32"/>
    </location>
</feature>
<feature type="compositionally biased region" description="Low complexity" evidence="1">
    <location>
        <begin position="50"/>
        <end position="65"/>
    </location>
</feature>
<feature type="region of interest" description="Disordered" evidence="1">
    <location>
        <begin position="283"/>
        <end position="320"/>
    </location>
</feature>
<keyword evidence="3" id="KW-1185">Reference proteome</keyword>
<feature type="region of interest" description="Disordered" evidence="1">
    <location>
        <begin position="544"/>
        <end position="565"/>
    </location>
</feature>
<organism evidence="2 3">
    <name type="scientific">Cuscuta campestris</name>
    <dbReference type="NCBI Taxonomy" id="132261"/>
    <lineage>
        <taxon>Eukaryota</taxon>
        <taxon>Viridiplantae</taxon>
        <taxon>Streptophyta</taxon>
        <taxon>Embryophyta</taxon>
        <taxon>Tracheophyta</taxon>
        <taxon>Spermatophyta</taxon>
        <taxon>Magnoliopsida</taxon>
        <taxon>eudicotyledons</taxon>
        <taxon>Gunneridae</taxon>
        <taxon>Pentapetalae</taxon>
        <taxon>asterids</taxon>
        <taxon>lamiids</taxon>
        <taxon>Solanales</taxon>
        <taxon>Convolvulaceae</taxon>
        <taxon>Cuscuteae</taxon>
        <taxon>Cuscuta</taxon>
        <taxon>Cuscuta subgen. Grammica</taxon>
        <taxon>Cuscuta sect. Cleistogrammica</taxon>
    </lineage>
</organism>
<accession>A0A484LK12</accession>
<dbReference type="EMBL" id="OOIL02001523">
    <property type="protein sequence ID" value="VFQ76318.1"/>
    <property type="molecule type" value="Genomic_DNA"/>
</dbReference>
<feature type="region of interest" description="Disordered" evidence="1">
    <location>
        <begin position="691"/>
        <end position="710"/>
    </location>
</feature>
<dbReference type="AlphaFoldDB" id="A0A484LK12"/>
<dbReference type="Proteomes" id="UP000595140">
    <property type="component" value="Unassembled WGS sequence"/>
</dbReference>
<sequence>MVMVPTTPTTDGEDHGNSDCSSGGSSPSSVSTTNWLIAHGSLESAVIVESSDSPPTDPDSTPKSPLIAKPRSPDSDPCEIKICFARKHEILQVYVRSTARVYEIYYASSLHGENVYLCTVRCCVAEREGEVLLAGNEYEDASKHHIDVTKGGPRIERFTGKEKTDSNSEEEWVDVKVPGFPVDGNEINLMVNQSTVGNGTGVEDLYEATAEIRDAEPCASLTIRFLSLQSKDCLYLDELYIFGDPFVSTDSENHPIPAVESSAHSSLMAMLIPTFLQLSKSTIRQTADTHSSDNRQKKGDEEPTVRRTDMHDGSMNGINCEQSSMVANGHETQPSKQLTTGDKNNAPAEIGNVLEQLVDRVNRIEEICLRFEESMLKPISSMEVRLQRVEEQIDILAKNPQYAVLPSCKRFTAPSFSCTDSNFGSFYNDGNNQPPNLASEFKMDCPDEDKLSSSTDCSSISANSPRVHPSLVIAAPEFPCGEEEEQSRELEHLGMSGAAKLPSKNSPEEGNRKTISIDDALAAALSGFLSTSAVSLSESNKQTVVSSSESQAEADGPLEHSPNAPVSINECIKDEAFVDPPSKYNQSTTITAPEFTLEDLIDSKDNNPRVGNLESLNCISEGSQTGIKPQTVENGGDDATEDSRITTTTHKFTLEELKDMLREQGSDQTSSVNDVNKHHVVNEEKCSSHILGESQTETKPETAERSSGVGDDILLGDGRHSVPCLDYGIPILDVSFISHEEEEEEEEDSGTTTLPLDILLGGGGGDTENNAISGVDTLMNSDSLMDYNNNNNNNNNNNYSSSNCCADVDDEDDGRATPFAEQGAFVVSSLI</sequence>
<name>A0A484LK12_9ASTE</name>
<reference evidence="2 3" key="1">
    <citation type="submission" date="2018-04" db="EMBL/GenBank/DDBJ databases">
        <authorList>
            <person name="Vogel A."/>
        </authorList>
    </citation>
    <scope>NUCLEOTIDE SEQUENCE [LARGE SCALE GENOMIC DNA]</scope>
</reference>
<dbReference type="PANTHER" id="PTHR37261:SF1">
    <property type="entry name" value="40S RIBOSOMAL PROTEIN S27"/>
    <property type="match status" value="1"/>
</dbReference>
<gene>
    <name evidence="2" type="ORF">CCAM_LOCUS18094</name>
</gene>
<feature type="region of interest" description="Disordered" evidence="1">
    <location>
        <begin position="47"/>
        <end position="75"/>
    </location>
</feature>
<feature type="compositionally biased region" description="Low complexity" evidence="1">
    <location>
        <begin position="18"/>
        <end position="31"/>
    </location>
</feature>
<feature type="compositionally biased region" description="Basic and acidic residues" evidence="1">
    <location>
        <begin position="290"/>
        <end position="312"/>
    </location>
</feature>
<dbReference type="OrthoDB" id="1939758at2759"/>
<feature type="region of interest" description="Disordered" evidence="1">
    <location>
        <begin position="623"/>
        <end position="642"/>
    </location>
</feature>
<feature type="compositionally biased region" description="Polar residues" evidence="1">
    <location>
        <begin position="623"/>
        <end position="633"/>
    </location>
</feature>
<evidence type="ECO:0000313" key="3">
    <source>
        <dbReference type="Proteomes" id="UP000595140"/>
    </source>
</evidence>
<evidence type="ECO:0000256" key="1">
    <source>
        <dbReference type="SAM" id="MobiDB-lite"/>
    </source>
</evidence>